<dbReference type="EMBL" id="CAUJNA010001868">
    <property type="protein sequence ID" value="CAJ1389392.1"/>
    <property type="molecule type" value="Genomic_DNA"/>
</dbReference>
<accession>A0AA36N4P6</accession>
<keyword evidence="4" id="KW-0472">Membrane</keyword>
<dbReference type="Proteomes" id="UP001178507">
    <property type="component" value="Unassembled WGS sequence"/>
</dbReference>
<keyword evidence="1" id="KW-0732">Signal</keyword>
<keyword evidence="3" id="KW-1015">Disulfide bond</keyword>
<gene>
    <name evidence="5" type="ORF">EVOR1521_LOCUS15020</name>
</gene>
<dbReference type="NCBIfam" id="TIGR02232">
    <property type="entry name" value="myxo_disulf_rpt"/>
    <property type="match status" value="1"/>
</dbReference>
<protein>
    <submittedName>
        <fullName evidence="5">Uncharacterized protein</fullName>
    </submittedName>
</protein>
<keyword evidence="2" id="KW-0677">Repeat</keyword>
<feature type="transmembrane region" description="Helical" evidence="4">
    <location>
        <begin position="355"/>
        <end position="376"/>
    </location>
</feature>
<comment type="caution">
    <text evidence="5">The sequence shown here is derived from an EMBL/GenBank/DDBJ whole genome shotgun (WGS) entry which is preliminary data.</text>
</comment>
<proteinExistence type="predicted"/>
<dbReference type="InterPro" id="IPR011936">
    <property type="entry name" value="Myxo_disulph_rpt"/>
</dbReference>
<evidence type="ECO:0000313" key="5">
    <source>
        <dbReference type="EMBL" id="CAJ1389392.1"/>
    </source>
</evidence>
<evidence type="ECO:0000256" key="2">
    <source>
        <dbReference type="ARBA" id="ARBA00022737"/>
    </source>
</evidence>
<name>A0AA36N4P6_9DINO</name>
<evidence type="ECO:0000313" key="6">
    <source>
        <dbReference type="Proteomes" id="UP001178507"/>
    </source>
</evidence>
<sequence length="562" mass="61001">MVGYAVGIGGVGHSKWPVAALPRARMFAMSGQCRWAPELHLLRGWSDSCLPVICGQPQRPAYAEPTKDAGESVFPETVDFLCEQGFEVEGFGSTWDLASISGQLNSSTTTTTSGARLVRWRCSAQGVFENLTGQRCVPVCGDGMLVPTDHLPWDDPREQCDDGNNNAGDGCSGCRVEAGFVCTGGGPTQPDRCTLAAAWAESTIILSLTGARQPTAEEVALSSTVALAETFHCPQRDVEIVEVIAPSMATTSNVSDESTANQSQFHTSRQAMQVRFRIKISDSAVLSLDGIQEAMASQNFVPQILVAYMQHTSLTDLYLSMVEVQQPTLEGQEAKMVFLDVQDYVVLAGSICASLLGYACLIGLVMPTLYWCAFVARRPSRLQGYTQYIPEEHQTGWLFGTCDWYKSKVTCCSLIVLLPARLAYTWDTVGIVPYWKGVRQAMMCCGLYLLGCWPCGAFIAGQNRSDLKDFLGFGDGVKSNIEMADICWYILCPICSVVQEAAHVDKVFAAVRAVVAAEAAEKAKAKHQEDEDEEKPIEVPTLQSMFDEGINAALDTAVGAFD</sequence>
<keyword evidence="6" id="KW-1185">Reference proteome</keyword>
<dbReference type="Pfam" id="PF13948">
    <property type="entry name" value="DUF4215"/>
    <property type="match status" value="1"/>
</dbReference>
<dbReference type="AlphaFoldDB" id="A0AA36N4P6"/>
<evidence type="ECO:0000256" key="1">
    <source>
        <dbReference type="ARBA" id="ARBA00022729"/>
    </source>
</evidence>
<keyword evidence="4" id="KW-1133">Transmembrane helix</keyword>
<reference evidence="5" key="1">
    <citation type="submission" date="2023-08" db="EMBL/GenBank/DDBJ databases">
        <authorList>
            <person name="Chen Y."/>
            <person name="Shah S."/>
            <person name="Dougan E. K."/>
            <person name="Thang M."/>
            <person name="Chan C."/>
        </authorList>
    </citation>
    <scope>NUCLEOTIDE SEQUENCE</scope>
</reference>
<evidence type="ECO:0000256" key="4">
    <source>
        <dbReference type="SAM" id="Phobius"/>
    </source>
</evidence>
<organism evidence="5 6">
    <name type="scientific">Effrenium voratum</name>
    <dbReference type="NCBI Taxonomy" id="2562239"/>
    <lineage>
        <taxon>Eukaryota</taxon>
        <taxon>Sar</taxon>
        <taxon>Alveolata</taxon>
        <taxon>Dinophyceae</taxon>
        <taxon>Suessiales</taxon>
        <taxon>Symbiodiniaceae</taxon>
        <taxon>Effrenium</taxon>
    </lineage>
</organism>
<keyword evidence="4" id="KW-0812">Transmembrane</keyword>
<evidence type="ECO:0000256" key="3">
    <source>
        <dbReference type="ARBA" id="ARBA00023157"/>
    </source>
</evidence>